<evidence type="ECO:0000313" key="2">
    <source>
        <dbReference type="Proteomes" id="UP001498421"/>
    </source>
</evidence>
<protein>
    <recommendedName>
        <fullName evidence="3">Lysine-specific metallo-endopeptidase domain-containing protein</fullName>
    </recommendedName>
</protein>
<proteinExistence type="predicted"/>
<gene>
    <name evidence="1" type="ORF">QQZ08_000923</name>
</gene>
<evidence type="ECO:0000313" key="1">
    <source>
        <dbReference type="EMBL" id="KAK7432361.1"/>
    </source>
</evidence>
<name>A0ABR1IHQ8_9HYPO</name>
<dbReference type="Proteomes" id="UP001498421">
    <property type="component" value="Unassembled WGS sequence"/>
</dbReference>
<dbReference type="EMBL" id="JAZAVK010000005">
    <property type="protein sequence ID" value="KAK7432361.1"/>
    <property type="molecule type" value="Genomic_DNA"/>
</dbReference>
<accession>A0ABR1IHQ8</accession>
<reference evidence="1 2" key="1">
    <citation type="journal article" date="2025" name="Microbiol. Resour. Announc.">
        <title>Draft genome sequences for Neonectria magnoliae and Neonectria punicea, canker pathogens of Liriodendron tulipifera and Acer saccharum in West Virginia.</title>
        <authorList>
            <person name="Petronek H.M."/>
            <person name="Kasson M.T."/>
            <person name="Metheny A.M."/>
            <person name="Stauder C.M."/>
            <person name="Lovett B."/>
            <person name="Lynch S.C."/>
            <person name="Garnas J.R."/>
            <person name="Kasson L.R."/>
            <person name="Stajich J.E."/>
        </authorList>
    </citation>
    <scope>NUCLEOTIDE SEQUENCE [LARGE SCALE GENOMIC DNA]</scope>
    <source>
        <strain evidence="1 2">NRRL 64651</strain>
    </source>
</reference>
<evidence type="ECO:0008006" key="3">
    <source>
        <dbReference type="Google" id="ProtNLM"/>
    </source>
</evidence>
<keyword evidence="2" id="KW-1185">Reference proteome</keyword>
<organism evidence="1 2">
    <name type="scientific">Neonectria magnoliae</name>
    <dbReference type="NCBI Taxonomy" id="2732573"/>
    <lineage>
        <taxon>Eukaryota</taxon>
        <taxon>Fungi</taxon>
        <taxon>Dikarya</taxon>
        <taxon>Ascomycota</taxon>
        <taxon>Pezizomycotina</taxon>
        <taxon>Sordariomycetes</taxon>
        <taxon>Hypocreomycetidae</taxon>
        <taxon>Hypocreales</taxon>
        <taxon>Nectriaceae</taxon>
        <taxon>Neonectria</taxon>
    </lineage>
</organism>
<sequence>MGNIDVAVADNSTFTQDIKFNMKEPQQDLLMSFGIDDGTNEATFVTVDSNGFVIACELEQQDSWAAREIAVYDHEVNLAIIEKFNNLAPNAMDDPDPRDLGRDPVIHREKELKPEGESVPPDDHTYVSTSLPGDDPGHPGGYTYTGTVGDEVTTTVPSGCGRGGAHTIIITRYRTVSVCPTLSACTSDNEHHKARQARERLAFISAHVTFADRNLIHQPVRFLNCYISAEIYRGTEKVATRVSPAVMDANGQAVFRLTIANGERVVVKTIWVFLTTEWFHIGTRVTYSDTLAPKLIRLDEIQAEAFYDYSVYNLGLAVVDTYTTLTEFLCTQVATGDKEMERVNIWFPVESSPTVGAYFSPSSNPYINLPQIHAVNPSVMAHEYSHYVHWIGQKKAALYGGGTHSFCGDGPEKSLSTSFEEGYATALGMFALDGTPLIDSWSVYMPYKNRQERPERGWLQNIENFNCFEK</sequence>
<comment type="caution">
    <text evidence="1">The sequence shown here is derived from an EMBL/GenBank/DDBJ whole genome shotgun (WGS) entry which is preliminary data.</text>
</comment>